<dbReference type="AlphaFoldDB" id="A0AAX6H9F7"/>
<evidence type="ECO:0000313" key="2">
    <source>
        <dbReference type="EMBL" id="KAJ6837015.1"/>
    </source>
</evidence>
<dbReference type="Proteomes" id="UP001140949">
    <property type="component" value="Unassembled WGS sequence"/>
</dbReference>
<evidence type="ECO:0000256" key="1">
    <source>
        <dbReference type="SAM" id="MobiDB-lite"/>
    </source>
</evidence>
<keyword evidence="3" id="KW-1185">Reference proteome</keyword>
<evidence type="ECO:0000313" key="3">
    <source>
        <dbReference type="Proteomes" id="UP001140949"/>
    </source>
</evidence>
<sequence length="93" mass="9933">MVMIRVGKRAHKGFFLLLVGRRRGGEARVTVWRGEIRRSKGDAEDTSGGAAHEALGGGGPVAANPETAERAPPELNMGLWSHGSWPIRMAESG</sequence>
<name>A0AAX6H9F7_IRIPA</name>
<comment type="caution">
    <text evidence="2">The sequence shown here is derived from an EMBL/GenBank/DDBJ whole genome shotgun (WGS) entry which is preliminary data.</text>
</comment>
<organism evidence="2 3">
    <name type="scientific">Iris pallida</name>
    <name type="common">Sweet iris</name>
    <dbReference type="NCBI Taxonomy" id="29817"/>
    <lineage>
        <taxon>Eukaryota</taxon>
        <taxon>Viridiplantae</taxon>
        <taxon>Streptophyta</taxon>
        <taxon>Embryophyta</taxon>
        <taxon>Tracheophyta</taxon>
        <taxon>Spermatophyta</taxon>
        <taxon>Magnoliopsida</taxon>
        <taxon>Liliopsida</taxon>
        <taxon>Asparagales</taxon>
        <taxon>Iridaceae</taxon>
        <taxon>Iridoideae</taxon>
        <taxon>Irideae</taxon>
        <taxon>Iris</taxon>
    </lineage>
</organism>
<dbReference type="EMBL" id="JANAVB010011598">
    <property type="protein sequence ID" value="KAJ6837015.1"/>
    <property type="molecule type" value="Genomic_DNA"/>
</dbReference>
<protein>
    <submittedName>
        <fullName evidence="2">Pollen-specific leucine-rich repeat extensin-like protein 3</fullName>
    </submittedName>
</protein>
<feature type="region of interest" description="Disordered" evidence="1">
    <location>
        <begin position="36"/>
        <end position="77"/>
    </location>
</feature>
<reference evidence="2" key="2">
    <citation type="submission" date="2023-04" db="EMBL/GenBank/DDBJ databases">
        <authorList>
            <person name="Bruccoleri R.E."/>
            <person name="Oakeley E.J."/>
            <person name="Faust A.-M."/>
            <person name="Dessus-Babus S."/>
            <person name="Altorfer M."/>
            <person name="Burckhardt D."/>
            <person name="Oertli M."/>
            <person name="Naumann U."/>
            <person name="Petersen F."/>
            <person name="Wong J."/>
        </authorList>
    </citation>
    <scope>NUCLEOTIDE SEQUENCE</scope>
    <source>
        <strain evidence="2">GSM-AAB239-AS_SAM_17_03QT</strain>
        <tissue evidence="2">Leaf</tissue>
    </source>
</reference>
<accession>A0AAX6H9F7</accession>
<reference evidence="2" key="1">
    <citation type="journal article" date="2023" name="GigaByte">
        <title>Genome assembly of the bearded iris, Iris pallida Lam.</title>
        <authorList>
            <person name="Bruccoleri R.E."/>
            <person name="Oakeley E.J."/>
            <person name="Faust A.M.E."/>
            <person name="Altorfer M."/>
            <person name="Dessus-Babus S."/>
            <person name="Burckhardt D."/>
            <person name="Oertli M."/>
            <person name="Naumann U."/>
            <person name="Petersen F."/>
            <person name="Wong J."/>
        </authorList>
    </citation>
    <scope>NUCLEOTIDE SEQUENCE</scope>
    <source>
        <strain evidence="2">GSM-AAB239-AS_SAM_17_03QT</strain>
    </source>
</reference>
<gene>
    <name evidence="2" type="ORF">M6B38_324190</name>
</gene>
<proteinExistence type="predicted"/>